<dbReference type="EMBL" id="UINC01216142">
    <property type="protein sequence ID" value="SVE42157.1"/>
    <property type="molecule type" value="Genomic_DNA"/>
</dbReference>
<dbReference type="AlphaFoldDB" id="A0A383DCE9"/>
<feature type="transmembrane region" description="Helical" evidence="1">
    <location>
        <begin position="163"/>
        <end position="189"/>
    </location>
</feature>
<evidence type="ECO:0000256" key="1">
    <source>
        <dbReference type="SAM" id="Phobius"/>
    </source>
</evidence>
<sequence>EIPILAATRPLEIVKPNIYSLAMAGIATMVAGFGLIGLVRFHQKIFSFFSTKELVLIALFATTIFVTVSVPTTLFFTIINALLGPASFLVIGFINEMLYYALLTVLIMLIRKPWTITLVSAVRVLLGGILLGAFTPFTLVYVGVSTILLELGFLLSRRGENGLILALTFGICDALSVHIDFQISIAFYRLFYADWYIWTMIVISGFAYTVIGVLVGKHISLGLQAITE</sequence>
<feature type="transmembrane region" description="Helical" evidence="1">
    <location>
        <begin position="18"/>
        <end position="42"/>
    </location>
</feature>
<accession>A0A383DCE9</accession>
<name>A0A383DCE9_9ZZZZ</name>
<feature type="transmembrane region" description="Helical" evidence="1">
    <location>
        <begin position="54"/>
        <end position="79"/>
    </location>
</feature>
<keyword evidence="1" id="KW-0472">Membrane</keyword>
<feature type="transmembrane region" description="Helical" evidence="1">
    <location>
        <begin position="139"/>
        <end position="156"/>
    </location>
</feature>
<proteinExistence type="predicted"/>
<feature type="non-terminal residue" evidence="2">
    <location>
        <position position="1"/>
    </location>
</feature>
<keyword evidence="1" id="KW-0812">Transmembrane</keyword>
<feature type="transmembrane region" description="Helical" evidence="1">
    <location>
        <begin position="85"/>
        <end position="107"/>
    </location>
</feature>
<reference evidence="2" key="1">
    <citation type="submission" date="2018-05" db="EMBL/GenBank/DDBJ databases">
        <authorList>
            <person name="Lanie J.A."/>
            <person name="Ng W.-L."/>
            <person name="Kazmierczak K.M."/>
            <person name="Andrzejewski T.M."/>
            <person name="Davidsen T.M."/>
            <person name="Wayne K.J."/>
            <person name="Tettelin H."/>
            <person name="Glass J.I."/>
            <person name="Rusch D."/>
            <person name="Podicherti R."/>
            <person name="Tsui H.-C.T."/>
            <person name="Winkler M.E."/>
        </authorList>
    </citation>
    <scope>NUCLEOTIDE SEQUENCE</scope>
</reference>
<protein>
    <submittedName>
        <fullName evidence="2">Uncharacterized protein</fullName>
    </submittedName>
</protein>
<keyword evidence="1" id="KW-1133">Transmembrane helix</keyword>
<evidence type="ECO:0000313" key="2">
    <source>
        <dbReference type="EMBL" id="SVE42157.1"/>
    </source>
</evidence>
<gene>
    <name evidence="2" type="ORF">METZ01_LOCUS495011</name>
</gene>
<organism evidence="2">
    <name type="scientific">marine metagenome</name>
    <dbReference type="NCBI Taxonomy" id="408172"/>
    <lineage>
        <taxon>unclassified sequences</taxon>
        <taxon>metagenomes</taxon>
        <taxon>ecological metagenomes</taxon>
    </lineage>
</organism>
<feature type="transmembrane region" description="Helical" evidence="1">
    <location>
        <begin position="195"/>
        <end position="215"/>
    </location>
</feature>